<gene>
    <name evidence="1" type="ORF">FSB75_12085</name>
</gene>
<dbReference type="OrthoDB" id="9857353at2"/>
<reference evidence="1 2" key="1">
    <citation type="journal article" date="2015" name="Int. J. Syst. Evol. Microbiol.">
        <title>Flavisolibacter ginsenosidimutans sp. nov., with ginsenoside-converting activity isolated from soil used for cultivating ginseng.</title>
        <authorList>
            <person name="Zhao Y."/>
            <person name="Liu Q."/>
            <person name="Kang M.S."/>
            <person name="Jin F."/>
            <person name="Yu H."/>
            <person name="Im W.T."/>
        </authorList>
    </citation>
    <scope>NUCLEOTIDE SEQUENCE [LARGE SCALE GENOMIC DNA]</scope>
    <source>
        <strain evidence="1 2">Gsoil 636</strain>
    </source>
</reference>
<proteinExistence type="predicted"/>
<accession>A0A5B8UIU1</accession>
<evidence type="ECO:0000313" key="1">
    <source>
        <dbReference type="EMBL" id="QEC56601.1"/>
    </source>
</evidence>
<evidence type="ECO:0000313" key="2">
    <source>
        <dbReference type="Proteomes" id="UP000321204"/>
    </source>
</evidence>
<keyword evidence="2" id="KW-1185">Reference proteome</keyword>
<dbReference type="KEGG" id="fgg:FSB75_12085"/>
<name>A0A5B8UIU1_9BACT</name>
<organism evidence="1 2">
    <name type="scientific">Flavisolibacter ginsenosidimutans</name>
    <dbReference type="NCBI Taxonomy" id="661481"/>
    <lineage>
        <taxon>Bacteria</taxon>
        <taxon>Pseudomonadati</taxon>
        <taxon>Bacteroidota</taxon>
        <taxon>Chitinophagia</taxon>
        <taxon>Chitinophagales</taxon>
        <taxon>Chitinophagaceae</taxon>
        <taxon>Flavisolibacter</taxon>
    </lineage>
</organism>
<dbReference type="AlphaFoldDB" id="A0A5B8UIU1"/>
<protein>
    <submittedName>
        <fullName evidence="1">Uncharacterized protein</fullName>
    </submittedName>
</protein>
<dbReference type="RefSeq" id="WP_146787660.1">
    <property type="nucleotide sequence ID" value="NZ_BAABIO010000005.1"/>
</dbReference>
<dbReference type="EMBL" id="CP042433">
    <property type="protein sequence ID" value="QEC56601.1"/>
    <property type="molecule type" value="Genomic_DNA"/>
</dbReference>
<dbReference type="Proteomes" id="UP000321204">
    <property type="component" value="Chromosome"/>
</dbReference>
<sequence length="75" mass="8967">MNYDERWIDNFYEQAKAVQIEFDAFLKNRKLSDYYHFHRGENGQLISLHFPQAHGLPKEIENALPEAFIKSKPDR</sequence>